<comment type="caution">
    <text evidence="4">The sequence shown here is derived from an EMBL/GenBank/DDBJ whole genome shotgun (WGS) entry which is preliminary data.</text>
</comment>
<dbReference type="Proteomes" id="UP000283360">
    <property type="component" value="Unassembled WGS sequence"/>
</dbReference>
<feature type="transmembrane region" description="Helical" evidence="2">
    <location>
        <begin position="57"/>
        <end position="76"/>
    </location>
</feature>
<sequence>MSASLKFGFLSTVLAFCLYTAGLKNLDNGKASILASVEPVAATLIGVILYKETLSAGEIFGIILVMVAIVMCNLTNKDKK</sequence>
<dbReference type="SUPFAM" id="SSF103481">
    <property type="entry name" value="Multidrug resistance efflux transporter EmrE"/>
    <property type="match status" value="1"/>
</dbReference>
<dbReference type="GO" id="GO:0016020">
    <property type="term" value="C:membrane"/>
    <property type="evidence" value="ECO:0007669"/>
    <property type="project" value="InterPro"/>
</dbReference>
<accession>A0A412QK10</accession>
<dbReference type="AlphaFoldDB" id="A0A412QK10"/>
<evidence type="ECO:0000256" key="2">
    <source>
        <dbReference type="SAM" id="Phobius"/>
    </source>
</evidence>
<dbReference type="Pfam" id="PF00892">
    <property type="entry name" value="EamA"/>
    <property type="match status" value="1"/>
</dbReference>
<keyword evidence="2" id="KW-0812">Transmembrane</keyword>
<keyword evidence="2" id="KW-0472">Membrane</keyword>
<gene>
    <name evidence="4" type="ORF">DWX03_05325</name>
</gene>
<dbReference type="InterPro" id="IPR037185">
    <property type="entry name" value="EmrE-like"/>
</dbReference>
<evidence type="ECO:0000256" key="1">
    <source>
        <dbReference type="ARBA" id="ARBA00007362"/>
    </source>
</evidence>
<dbReference type="InterPro" id="IPR000620">
    <property type="entry name" value="EamA_dom"/>
</dbReference>
<keyword evidence="2" id="KW-1133">Transmembrane helix</keyword>
<comment type="similarity">
    <text evidence="1">Belongs to the EamA transporter family.</text>
</comment>
<evidence type="ECO:0000313" key="5">
    <source>
        <dbReference type="Proteomes" id="UP000283360"/>
    </source>
</evidence>
<reference evidence="4 5" key="1">
    <citation type="submission" date="2018-08" db="EMBL/GenBank/DDBJ databases">
        <title>A genome reference for cultivated species of the human gut microbiota.</title>
        <authorList>
            <person name="Zou Y."/>
            <person name="Xue W."/>
            <person name="Luo G."/>
        </authorList>
    </citation>
    <scope>NUCLEOTIDE SEQUENCE [LARGE SCALE GENOMIC DNA]</scope>
    <source>
        <strain evidence="4 5">AF18-12LB</strain>
    </source>
</reference>
<dbReference type="RefSeq" id="WP_117834705.1">
    <property type="nucleotide sequence ID" value="NZ_QRXJ01000005.1"/>
</dbReference>
<evidence type="ECO:0000313" key="4">
    <source>
        <dbReference type="EMBL" id="RGT91295.1"/>
    </source>
</evidence>
<protein>
    <submittedName>
        <fullName evidence="4">EamA family transporter</fullName>
    </submittedName>
</protein>
<evidence type="ECO:0000259" key="3">
    <source>
        <dbReference type="Pfam" id="PF00892"/>
    </source>
</evidence>
<proteinExistence type="inferred from homology"/>
<organism evidence="4 5">
    <name type="scientific">Coprococcus comes</name>
    <dbReference type="NCBI Taxonomy" id="410072"/>
    <lineage>
        <taxon>Bacteria</taxon>
        <taxon>Bacillati</taxon>
        <taxon>Bacillota</taxon>
        <taxon>Clostridia</taxon>
        <taxon>Lachnospirales</taxon>
        <taxon>Lachnospiraceae</taxon>
        <taxon>Coprococcus</taxon>
    </lineage>
</organism>
<dbReference type="EMBL" id="QRXJ01000005">
    <property type="protein sequence ID" value="RGT91295.1"/>
    <property type="molecule type" value="Genomic_DNA"/>
</dbReference>
<keyword evidence="5" id="KW-1185">Reference proteome</keyword>
<name>A0A412QK10_9FIRM</name>
<dbReference type="Gene3D" id="1.10.3730.20">
    <property type="match status" value="1"/>
</dbReference>
<feature type="domain" description="EamA" evidence="3">
    <location>
        <begin position="5"/>
        <end position="72"/>
    </location>
</feature>